<name>A0A9X0D2D6_9CNID</name>
<keyword evidence="1" id="KW-0732">Signal</keyword>
<evidence type="ECO:0000313" key="3">
    <source>
        <dbReference type="Proteomes" id="UP001163046"/>
    </source>
</evidence>
<feature type="chain" id="PRO_5040998527" evidence="1">
    <location>
        <begin position="23"/>
        <end position="108"/>
    </location>
</feature>
<keyword evidence="3" id="KW-1185">Reference proteome</keyword>
<organism evidence="2 3">
    <name type="scientific">Desmophyllum pertusum</name>
    <dbReference type="NCBI Taxonomy" id="174260"/>
    <lineage>
        <taxon>Eukaryota</taxon>
        <taxon>Metazoa</taxon>
        <taxon>Cnidaria</taxon>
        <taxon>Anthozoa</taxon>
        <taxon>Hexacorallia</taxon>
        <taxon>Scleractinia</taxon>
        <taxon>Caryophylliina</taxon>
        <taxon>Caryophylliidae</taxon>
        <taxon>Desmophyllum</taxon>
    </lineage>
</organism>
<dbReference type="Proteomes" id="UP001163046">
    <property type="component" value="Unassembled WGS sequence"/>
</dbReference>
<comment type="caution">
    <text evidence="2">The sequence shown here is derived from an EMBL/GenBank/DDBJ whole genome shotgun (WGS) entry which is preliminary data.</text>
</comment>
<protein>
    <submittedName>
        <fullName evidence="2">Uncharacterized protein</fullName>
    </submittedName>
</protein>
<feature type="signal peptide" evidence="1">
    <location>
        <begin position="1"/>
        <end position="22"/>
    </location>
</feature>
<gene>
    <name evidence="2" type="ORF">OS493_024085</name>
</gene>
<sequence length="108" mass="12103">MMYLGIFVFAYISFGLIQMNEGRIISRQGDDVLQCPNCIGQGKNAKTMCENDTKMKPCKEIQPACAQINAHNVVQRLCVSEIEFNNFKASCETDNSCQVFKISPQQDA</sequence>
<evidence type="ECO:0000313" key="2">
    <source>
        <dbReference type="EMBL" id="KAJ7384071.1"/>
    </source>
</evidence>
<proteinExistence type="predicted"/>
<dbReference type="AlphaFoldDB" id="A0A9X0D2D6"/>
<reference evidence="2" key="1">
    <citation type="submission" date="2023-01" db="EMBL/GenBank/DDBJ databases">
        <title>Genome assembly of the deep-sea coral Lophelia pertusa.</title>
        <authorList>
            <person name="Herrera S."/>
            <person name="Cordes E."/>
        </authorList>
    </citation>
    <scope>NUCLEOTIDE SEQUENCE</scope>
    <source>
        <strain evidence="2">USNM1676648</strain>
        <tissue evidence="2">Polyp</tissue>
    </source>
</reference>
<accession>A0A9X0D2D6</accession>
<dbReference type="EMBL" id="MU825891">
    <property type="protein sequence ID" value="KAJ7384071.1"/>
    <property type="molecule type" value="Genomic_DNA"/>
</dbReference>
<evidence type="ECO:0000256" key="1">
    <source>
        <dbReference type="SAM" id="SignalP"/>
    </source>
</evidence>